<accession>A0A6M3XUP3</accession>
<dbReference type="EMBL" id="MT144932">
    <property type="protein sequence ID" value="QJI01557.1"/>
    <property type="molecule type" value="Genomic_DNA"/>
</dbReference>
<proteinExistence type="predicted"/>
<name>A0A6M3XUP3_9ZZZZ</name>
<organism evidence="1">
    <name type="scientific">viral metagenome</name>
    <dbReference type="NCBI Taxonomy" id="1070528"/>
    <lineage>
        <taxon>unclassified sequences</taxon>
        <taxon>metagenomes</taxon>
        <taxon>organismal metagenomes</taxon>
    </lineage>
</organism>
<reference evidence="1" key="1">
    <citation type="submission" date="2020-03" db="EMBL/GenBank/DDBJ databases">
        <title>The deep terrestrial virosphere.</title>
        <authorList>
            <person name="Holmfeldt K."/>
            <person name="Nilsson E."/>
            <person name="Simone D."/>
            <person name="Lopez-Fernandez M."/>
            <person name="Wu X."/>
            <person name="de Brujin I."/>
            <person name="Lundin D."/>
            <person name="Andersson A."/>
            <person name="Bertilsson S."/>
            <person name="Dopson M."/>
        </authorList>
    </citation>
    <scope>NUCLEOTIDE SEQUENCE</scope>
    <source>
        <strain evidence="1">TM448B02645</strain>
    </source>
</reference>
<gene>
    <name evidence="1" type="ORF">TM448B02645_0005</name>
</gene>
<dbReference type="AlphaFoldDB" id="A0A6M3XUP3"/>
<evidence type="ECO:0000313" key="1">
    <source>
        <dbReference type="EMBL" id="QJI01557.1"/>
    </source>
</evidence>
<sequence length="328" mass="37016">MCNVQGHDHWCSGCGKNLNKEPLDSYVEIEWSQSENGEIIHDKKMLCDTCLEDMPNVKTLNEFFSTLQYQHWGHVFCSSCKKDLTKEREDEIKSKGIVAKLTGPTGDSLRAGIDYECLEFKEHKDKKHFIKVVVLCPDCKKEKFNLEHLEELKKLGRNPLFKPVITCPNTEKCRQFKKGDDNINCRNIVIGRDRETLSMALLCGRKHKGALPMPFDDGVAIIRPRKGKGAALSNVPVIPSISPTNIFGDSFKEFEKMLNKLLKKNKLGAFAEPLNDGRLQVLETRLAAIENKLGIQPAIAVPTELELIKSVPAEGEINEDTRADRQII</sequence>
<protein>
    <submittedName>
        <fullName evidence="1">Uncharacterized protein</fullName>
    </submittedName>
</protein>